<protein>
    <submittedName>
        <fullName evidence="2">Uncharacterized protein</fullName>
    </submittedName>
</protein>
<name>A0A2R6NHL4_9APHY</name>
<keyword evidence="3" id="KW-1185">Reference proteome</keyword>
<feature type="region of interest" description="Disordered" evidence="1">
    <location>
        <begin position="1"/>
        <end position="53"/>
    </location>
</feature>
<sequence length="53" mass="5580">MGADLGHGPAEDVSVDDETEDAEVGFQDESASAERSPEECSDSDTLWTTSVGF</sequence>
<accession>A0A2R6NHL4</accession>
<evidence type="ECO:0000313" key="3">
    <source>
        <dbReference type="Proteomes" id="UP000186601"/>
    </source>
</evidence>
<feature type="compositionally biased region" description="Acidic residues" evidence="1">
    <location>
        <begin position="13"/>
        <end position="23"/>
    </location>
</feature>
<reference evidence="2 3" key="1">
    <citation type="submission" date="2018-02" db="EMBL/GenBank/DDBJ databases">
        <title>Genome sequence of the basidiomycete white-rot fungus Phlebia centrifuga.</title>
        <authorList>
            <person name="Granchi Z."/>
            <person name="Peng M."/>
            <person name="de Vries R.P."/>
            <person name="Hilden K."/>
            <person name="Makela M.R."/>
            <person name="Grigoriev I."/>
            <person name="Riley R."/>
        </authorList>
    </citation>
    <scope>NUCLEOTIDE SEQUENCE [LARGE SCALE GENOMIC DNA]</scope>
    <source>
        <strain evidence="2 3">FBCC195</strain>
    </source>
</reference>
<dbReference type="EMBL" id="MLYV02001240">
    <property type="protein sequence ID" value="PSR71860.1"/>
    <property type="molecule type" value="Genomic_DNA"/>
</dbReference>
<feature type="compositionally biased region" description="Polar residues" evidence="1">
    <location>
        <begin position="43"/>
        <end position="53"/>
    </location>
</feature>
<gene>
    <name evidence="2" type="ORF">PHLCEN_2v12264</name>
</gene>
<dbReference type="Proteomes" id="UP000186601">
    <property type="component" value="Unassembled WGS sequence"/>
</dbReference>
<dbReference type="AlphaFoldDB" id="A0A2R6NHL4"/>
<organism evidence="2 3">
    <name type="scientific">Hermanssonia centrifuga</name>
    <dbReference type="NCBI Taxonomy" id="98765"/>
    <lineage>
        <taxon>Eukaryota</taxon>
        <taxon>Fungi</taxon>
        <taxon>Dikarya</taxon>
        <taxon>Basidiomycota</taxon>
        <taxon>Agaricomycotina</taxon>
        <taxon>Agaricomycetes</taxon>
        <taxon>Polyporales</taxon>
        <taxon>Meruliaceae</taxon>
        <taxon>Hermanssonia</taxon>
    </lineage>
</organism>
<evidence type="ECO:0000313" key="2">
    <source>
        <dbReference type="EMBL" id="PSR71860.1"/>
    </source>
</evidence>
<proteinExistence type="predicted"/>
<evidence type="ECO:0000256" key="1">
    <source>
        <dbReference type="SAM" id="MobiDB-lite"/>
    </source>
</evidence>
<comment type="caution">
    <text evidence="2">The sequence shown here is derived from an EMBL/GenBank/DDBJ whole genome shotgun (WGS) entry which is preliminary data.</text>
</comment>